<dbReference type="Proteomes" id="UP001445076">
    <property type="component" value="Unassembled WGS sequence"/>
</dbReference>
<dbReference type="PANTHER" id="PTHR35711:SF1">
    <property type="entry name" value="ECTODERMAL, ISOFORM F"/>
    <property type="match status" value="1"/>
</dbReference>
<sequence length="792" mass="88942">MPGYYDKGEYDSRVGGGGNSNRYRGRGRGRGNYSWGSSRGSSTSGGGGRDYNHGGSNYNSGRYRGGGGHGASGGYRESGGHDRYGDFRRSSAQMEVWDDVGYRHTSGGGGGGGGYSSRMSNTGASGGMVGGGTSDLIGSLSRLSQMGSDRSKLAMNILNAVLSTDSSVGESHDGWDNGPPRKIRRTEWDGMHPPPARRYPSRVRRYSPRRTWVPRGRGGRPYFPAEQHAGNEYQSRKVARARRGKPWHDTRNSKGPAKDQKVKDEGKSSDDPEGDTADAEDAADASQSETEKTVKVEEGTAEDIESEDDDDTEERKDKEKQSDEITWLPKEALHCHMCNLSRISVKSYLRHLESKKHENMKYSFHAKGAAILHFLRAESKLASQRRMLKSQRRGIKGPVMRCRKCQCDVFGYIREHAKTVEHIALRNYLRVDCCNNTYFNRADLEEHRLTLVHLKNKLELEQKQKEEEEEETEDAGVSENEEGKLFAKAIAQLKKSPAAVVTDAETLMPYNPSIPRGLNFIQVKAHYRCEVCPQARLHTAEETVEHFKSLEHYNNLKNHLNKLEEEKELEKKRLEEEAEKAEIEKKKQEEEARKREEESEAKKKNGEQDEGEEISFEDMHNMETVDEASDDGDMETGGKVNHGAAEDEEIQSGEDFEEDDEEGEGEEDDYEEGEGEEEEEDEDEEDNEVEQEQPESCGEDENEASVLLKDHSKEKIESEAEEEDCRMKEEPSKKTEETETVKSEAGKKAVGKVQEPVVKDDDMPSEDKTKIEVTSPQGRRGRGRGRGRAAKK</sequence>
<keyword evidence="4" id="KW-1185">Reference proteome</keyword>
<feature type="compositionally biased region" description="Basic and acidic residues" evidence="2">
    <location>
        <begin position="574"/>
        <end position="607"/>
    </location>
</feature>
<proteinExistence type="predicted"/>
<feature type="compositionally biased region" description="Acidic residues" evidence="2">
    <location>
        <begin position="271"/>
        <end position="283"/>
    </location>
</feature>
<feature type="compositionally biased region" description="Basic and acidic residues" evidence="2">
    <location>
        <begin position="313"/>
        <end position="323"/>
    </location>
</feature>
<gene>
    <name evidence="3" type="ORF">OTU49_011551</name>
</gene>
<feature type="region of interest" description="Disordered" evidence="2">
    <location>
        <begin position="574"/>
        <end position="792"/>
    </location>
</feature>
<evidence type="ECO:0000256" key="1">
    <source>
        <dbReference type="SAM" id="Coils"/>
    </source>
</evidence>
<evidence type="ECO:0000313" key="4">
    <source>
        <dbReference type="Proteomes" id="UP001445076"/>
    </source>
</evidence>
<organism evidence="3 4">
    <name type="scientific">Cherax quadricarinatus</name>
    <name type="common">Australian red claw crayfish</name>
    <dbReference type="NCBI Taxonomy" id="27406"/>
    <lineage>
        <taxon>Eukaryota</taxon>
        <taxon>Metazoa</taxon>
        <taxon>Ecdysozoa</taxon>
        <taxon>Arthropoda</taxon>
        <taxon>Crustacea</taxon>
        <taxon>Multicrustacea</taxon>
        <taxon>Malacostraca</taxon>
        <taxon>Eumalacostraca</taxon>
        <taxon>Eucarida</taxon>
        <taxon>Decapoda</taxon>
        <taxon>Pleocyemata</taxon>
        <taxon>Astacidea</taxon>
        <taxon>Parastacoidea</taxon>
        <taxon>Parastacidae</taxon>
        <taxon>Cherax</taxon>
    </lineage>
</organism>
<name>A0AAW0W5D1_CHEQU</name>
<evidence type="ECO:0000313" key="3">
    <source>
        <dbReference type="EMBL" id="KAK8723800.1"/>
    </source>
</evidence>
<feature type="compositionally biased region" description="Gly residues" evidence="2">
    <location>
        <begin position="106"/>
        <end position="115"/>
    </location>
</feature>
<feature type="compositionally biased region" description="Basic and acidic residues" evidence="2">
    <location>
        <begin position="757"/>
        <end position="771"/>
    </location>
</feature>
<feature type="region of interest" description="Disordered" evidence="2">
    <location>
        <begin position="165"/>
        <end position="323"/>
    </location>
</feature>
<feature type="compositionally biased region" description="Basic and acidic residues" evidence="2">
    <location>
        <begin position="246"/>
        <end position="270"/>
    </location>
</feature>
<feature type="compositionally biased region" description="Acidic residues" evidence="2">
    <location>
        <begin position="646"/>
        <end position="703"/>
    </location>
</feature>
<keyword evidence="1" id="KW-0175">Coiled coil</keyword>
<comment type="caution">
    <text evidence="3">The sequence shown here is derived from an EMBL/GenBank/DDBJ whole genome shotgun (WGS) entry which is preliminary data.</text>
</comment>
<reference evidence="3 4" key="1">
    <citation type="journal article" date="2024" name="BMC Genomics">
        <title>Genome assembly of redclaw crayfish (Cherax quadricarinatus) provides insights into its immune adaptation and hypoxia tolerance.</title>
        <authorList>
            <person name="Liu Z."/>
            <person name="Zheng J."/>
            <person name="Li H."/>
            <person name="Fang K."/>
            <person name="Wang S."/>
            <person name="He J."/>
            <person name="Zhou D."/>
            <person name="Weng S."/>
            <person name="Chi M."/>
            <person name="Gu Z."/>
            <person name="He J."/>
            <person name="Li F."/>
            <person name="Wang M."/>
        </authorList>
    </citation>
    <scope>NUCLEOTIDE SEQUENCE [LARGE SCALE GENOMIC DNA]</scope>
    <source>
        <strain evidence="3">ZL_2023a</strain>
    </source>
</reference>
<dbReference type="PANTHER" id="PTHR35711">
    <property type="entry name" value="EXPRESSED PROTEIN"/>
    <property type="match status" value="1"/>
</dbReference>
<feature type="compositionally biased region" description="Gly residues" evidence="2">
    <location>
        <begin position="63"/>
        <end position="77"/>
    </location>
</feature>
<feature type="coiled-coil region" evidence="1">
    <location>
        <begin position="444"/>
        <end position="475"/>
    </location>
</feature>
<feature type="compositionally biased region" description="Acidic residues" evidence="2">
    <location>
        <begin position="624"/>
        <end position="634"/>
    </location>
</feature>
<feature type="region of interest" description="Disordered" evidence="2">
    <location>
        <begin position="102"/>
        <end position="127"/>
    </location>
</feature>
<feature type="compositionally biased region" description="Basic residues" evidence="2">
    <location>
        <begin position="779"/>
        <end position="792"/>
    </location>
</feature>
<feature type="compositionally biased region" description="Basic and acidic residues" evidence="2">
    <location>
        <begin position="708"/>
        <end position="718"/>
    </location>
</feature>
<feature type="compositionally biased region" description="Basic and acidic residues" evidence="2">
    <location>
        <begin position="78"/>
        <end position="87"/>
    </location>
</feature>
<dbReference type="AlphaFoldDB" id="A0AAW0W5D1"/>
<feature type="compositionally biased region" description="Basic and acidic residues" evidence="2">
    <location>
        <begin position="1"/>
        <end position="12"/>
    </location>
</feature>
<protein>
    <recommendedName>
        <fullName evidence="5">Zinc finger protein on ecdysone puffs</fullName>
    </recommendedName>
</protein>
<feature type="compositionally biased region" description="Acidic residues" evidence="2">
    <location>
        <begin position="299"/>
        <end position="312"/>
    </location>
</feature>
<accession>A0AAW0W5D1</accession>
<feature type="compositionally biased region" description="Low complexity" evidence="2">
    <location>
        <begin position="31"/>
        <end position="42"/>
    </location>
</feature>
<dbReference type="EMBL" id="JARKIK010000088">
    <property type="protein sequence ID" value="KAK8723800.1"/>
    <property type="molecule type" value="Genomic_DNA"/>
</dbReference>
<feature type="compositionally biased region" description="Basic and acidic residues" evidence="2">
    <location>
        <begin position="289"/>
        <end position="298"/>
    </location>
</feature>
<evidence type="ECO:0008006" key="5">
    <source>
        <dbReference type="Google" id="ProtNLM"/>
    </source>
</evidence>
<evidence type="ECO:0000256" key="2">
    <source>
        <dbReference type="SAM" id="MobiDB-lite"/>
    </source>
</evidence>
<feature type="compositionally biased region" description="Basic residues" evidence="2">
    <location>
        <begin position="199"/>
        <end position="208"/>
    </location>
</feature>
<feature type="region of interest" description="Disordered" evidence="2">
    <location>
        <begin position="1"/>
        <end position="87"/>
    </location>
</feature>
<feature type="compositionally biased region" description="Basic and acidic residues" evidence="2">
    <location>
        <begin position="725"/>
        <end position="747"/>
    </location>
</feature>